<gene>
    <name evidence="2" type="ORF">UFOVP1156_24</name>
    <name evidence="3" type="ORF">UFOVP1346_8</name>
    <name evidence="1" type="ORF">UFOVP921_48</name>
</gene>
<dbReference type="EMBL" id="LR797103">
    <property type="protein sequence ID" value="CAB4187446.1"/>
    <property type="molecule type" value="Genomic_DNA"/>
</dbReference>
<dbReference type="EMBL" id="LR796875">
    <property type="protein sequence ID" value="CAB4172170.1"/>
    <property type="molecule type" value="Genomic_DNA"/>
</dbReference>
<evidence type="ECO:0000313" key="2">
    <source>
        <dbReference type="EMBL" id="CAB4187446.1"/>
    </source>
</evidence>
<protein>
    <submittedName>
        <fullName evidence="3">Uncharacterized protein</fullName>
    </submittedName>
</protein>
<evidence type="ECO:0000313" key="3">
    <source>
        <dbReference type="EMBL" id="CAB4199843.1"/>
    </source>
</evidence>
<sequence>MILSSAILLVVILVREYTIHQERVEGALERRELLNRVQRPEALPTAQMTDFIIPDPEPDEFALVGQISESPDD</sequence>
<organism evidence="3">
    <name type="scientific">uncultured Caudovirales phage</name>
    <dbReference type="NCBI Taxonomy" id="2100421"/>
    <lineage>
        <taxon>Viruses</taxon>
        <taxon>Duplodnaviria</taxon>
        <taxon>Heunggongvirae</taxon>
        <taxon>Uroviricota</taxon>
        <taxon>Caudoviricetes</taxon>
        <taxon>Peduoviridae</taxon>
        <taxon>Maltschvirus</taxon>
        <taxon>Maltschvirus maltsch</taxon>
    </lineage>
</organism>
<name>A0A6J5RRE4_9CAUD</name>
<proteinExistence type="predicted"/>
<accession>A0A6J5RRE4</accession>
<dbReference type="EMBL" id="LR797295">
    <property type="protein sequence ID" value="CAB4199843.1"/>
    <property type="molecule type" value="Genomic_DNA"/>
</dbReference>
<evidence type="ECO:0000313" key="1">
    <source>
        <dbReference type="EMBL" id="CAB4172170.1"/>
    </source>
</evidence>
<reference evidence="3" key="1">
    <citation type="submission" date="2020-05" db="EMBL/GenBank/DDBJ databases">
        <authorList>
            <person name="Chiriac C."/>
            <person name="Salcher M."/>
            <person name="Ghai R."/>
            <person name="Kavagutti S V."/>
        </authorList>
    </citation>
    <scope>NUCLEOTIDE SEQUENCE</scope>
</reference>